<accession>A0A5B7ILX2</accession>
<dbReference type="Proteomes" id="UP000324222">
    <property type="component" value="Unassembled WGS sequence"/>
</dbReference>
<dbReference type="EMBL" id="VSRR010057925">
    <property type="protein sequence ID" value="MPC81758.1"/>
    <property type="molecule type" value="Genomic_DNA"/>
</dbReference>
<gene>
    <name evidence="1" type="ORF">E2C01_076391</name>
</gene>
<dbReference type="AlphaFoldDB" id="A0A5B7ILX2"/>
<keyword evidence="2" id="KW-1185">Reference proteome</keyword>
<comment type="caution">
    <text evidence="1">The sequence shown here is derived from an EMBL/GenBank/DDBJ whole genome shotgun (WGS) entry which is preliminary data.</text>
</comment>
<proteinExistence type="predicted"/>
<sequence>MDVNARNYRWSESRSKVCQICDMGEDETLEHVVLECVKSGRYKGLSLEQSRVICNIKIKFKINGLNLKLYKIFSCVIKCNPFFTYHLQEYAIFHKTKALQSRSSAQSNKASWQLDRPAPSRRAKTTHQFVLKAVRYE</sequence>
<protein>
    <submittedName>
        <fullName evidence="1">Uncharacterized protein</fullName>
    </submittedName>
</protein>
<evidence type="ECO:0000313" key="2">
    <source>
        <dbReference type="Proteomes" id="UP000324222"/>
    </source>
</evidence>
<organism evidence="1 2">
    <name type="scientific">Portunus trituberculatus</name>
    <name type="common">Swimming crab</name>
    <name type="synonym">Neptunus trituberculatus</name>
    <dbReference type="NCBI Taxonomy" id="210409"/>
    <lineage>
        <taxon>Eukaryota</taxon>
        <taxon>Metazoa</taxon>
        <taxon>Ecdysozoa</taxon>
        <taxon>Arthropoda</taxon>
        <taxon>Crustacea</taxon>
        <taxon>Multicrustacea</taxon>
        <taxon>Malacostraca</taxon>
        <taxon>Eumalacostraca</taxon>
        <taxon>Eucarida</taxon>
        <taxon>Decapoda</taxon>
        <taxon>Pleocyemata</taxon>
        <taxon>Brachyura</taxon>
        <taxon>Eubrachyura</taxon>
        <taxon>Portunoidea</taxon>
        <taxon>Portunidae</taxon>
        <taxon>Portuninae</taxon>
        <taxon>Portunus</taxon>
    </lineage>
</organism>
<reference evidence="1 2" key="1">
    <citation type="submission" date="2019-05" db="EMBL/GenBank/DDBJ databases">
        <title>Another draft genome of Portunus trituberculatus and its Hox gene families provides insights of decapod evolution.</title>
        <authorList>
            <person name="Jeong J.-H."/>
            <person name="Song I."/>
            <person name="Kim S."/>
            <person name="Choi T."/>
            <person name="Kim D."/>
            <person name="Ryu S."/>
            <person name="Kim W."/>
        </authorList>
    </citation>
    <scope>NUCLEOTIDE SEQUENCE [LARGE SCALE GENOMIC DNA]</scope>
    <source>
        <tissue evidence="1">Muscle</tissue>
    </source>
</reference>
<name>A0A5B7ILX2_PORTR</name>
<evidence type="ECO:0000313" key="1">
    <source>
        <dbReference type="EMBL" id="MPC81758.1"/>
    </source>
</evidence>